<dbReference type="Pfam" id="PF03108">
    <property type="entry name" value="DBD_Tnp_Mut"/>
    <property type="match status" value="1"/>
</dbReference>
<reference evidence="2 3" key="1">
    <citation type="submission" date="2024-01" db="EMBL/GenBank/DDBJ databases">
        <title>The complete chloroplast genome sequence of Lithospermum erythrorhizon: insights into the phylogenetic relationship among Boraginaceae species and the maternal lineages of purple gromwells.</title>
        <authorList>
            <person name="Okada T."/>
            <person name="Watanabe K."/>
        </authorList>
    </citation>
    <scope>NUCLEOTIDE SEQUENCE [LARGE SCALE GENOMIC DNA]</scope>
</reference>
<protein>
    <recommendedName>
        <fullName evidence="1">Transposase MuDR plant domain-containing protein</fullName>
    </recommendedName>
</protein>
<dbReference type="PANTHER" id="PTHR31973">
    <property type="entry name" value="POLYPROTEIN, PUTATIVE-RELATED"/>
    <property type="match status" value="1"/>
</dbReference>
<proteinExistence type="predicted"/>
<name>A0AAV3S2K7_LITER</name>
<dbReference type="InterPro" id="IPR004332">
    <property type="entry name" value="Transposase_MuDR"/>
</dbReference>
<dbReference type="Proteomes" id="UP001454036">
    <property type="component" value="Unassembled WGS sequence"/>
</dbReference>
<dbReference type="EMBL" id="BAABME010014504">
    <property type="protein sequence ID" value="GAA0187230.1"/>
    <property type="molecule type" value="Genomic_DNA"/>
</dbReference>
<sequence>MVFGNVAEFRELIKHYALKTKKPLKFVKNDKWRVRLRCQAEGCGFTVFCSRLGKSNDLSIKSMVEGHTCGSSMKINMVKVKFMAKKYVNKIRRKPKISLKYFIGDIYDDLKVEISLSTTWRAIKAAGYLLYGNENQQFARL</sequence>
<evidence type="ECO:0000313" key="3">
    <source>
        <dbReference type="Proteomes" id="UP001454036"/>
    </source>
</evidence>
<keyword evidence="3" id="KW-1185">Reference proteome</keyword>
<comment type="caution">
    <text evidence="2">The sequence shown here is derived from an EMBL/GenBank/DDBJ whole genome shotgun (WGS) entry which is preliminary data.</text>
</comment>
<evidence type="ECO:0000259" key="1">
    <source>
        <dbReference type="Pfam" id="PF03108"/>
    </source>
</evidence>
<accession>A0AAV3S2K7</accession>
<evidence type="ECO:0000313" key="2">
    <source>
        <dbReference type="EMBL" id="GAA0187230.1"/>
    </source>
</evidence>
<gene>
    <name evidence="2" type="ORF">LIER_34518</name>
</gene>
<organism evidence="2 3">
    <name type="scientific">Lithospermum erythrorhizon</name>
    <name type="common">Purple gromwell</name>
    <name type="synonym">Lithospermum officinale var. erythrorhizon</name>
    <dbReference type="NCBI Taxonomy" id="34254"/>
    <lineage>
        <taxon>Eukaryota</taxon>
        <taxon>Viridiplantae</taxon>
        <taxon>Streptophyta</taxon>
        <taxon>Embryophyta</taxon>
        <taxon>Tracheophyta</taxon>
        <taxon>Spermatophyta</taxon>
        <taxon>Magnoliopsida</taxon>
        <taxon>eudicotyledons</taxon>
        <taxon>Gunneridae</taxon>
        <taxon>Pentapetalae</taxon>
        <taxon>asterids</taxon>
        <taxon>lamiids</taxon>
        <taxon>Boraginales</taxon>
        <taxon>Boraginaceae</taxon>
        <taxon>Boraginoideae</taxon>
        <taxon>Lithospermeae</taxon>
        <taxon>Lithospermum</taxon>
    </lineage>
</organism>
<feature type="domain" description="Transposase MuDR plant" evidence="1">
    <location>
        <begin position="2"/>
        <end position="58"/>
    </location>
</feature>
<dbReference type="PANTHER" id="PTHR31973:SF187">
    <property type="entry name" value="MUTATOR TRANSPOSASE MUDRA PROTEIN"/>
    <property type="match status" value="1"/>
</dbReference>
<dbReference type="AlphaFoldDB" id="A0AAV3S2K7"/>